<proteinExistence type="predicted"/>
<evidence type="ECO:0000313" key="5">
    <source>
        <dbReference type="EMBL" id="KAJ6636690.1"/>
    </source>
</evidence>
<evidence type="ECO:0000256" key="2">
    <source>
        <dbReference type="PIRSR" id="PIRSR000097-2"/>
    </source>
</evidence>
<dbReference type="SUPFAM" id="SSF51430">
    <property type="entry name" value="NAD(P)-linked oxidoreductase"/>
    <property type="match status" value="1"/>
</dbReference>
<comment type="caution">
    <text evidence="5">The sequence shown here is derived from an EMBL/GenBank/DDBJ whole genome shotgun (WGS) entry which is preliminary data.</text>
</comment>
<dbReference type="PRINTS" id="PR00069">
    <property type="entry name" value="ALDKETRDTASE"/>
</dbReference>
<keyword evidence="6" id="KW-1185">Reference proteome</keyword>
<evidence type="ECO:0000256" key="3">
    <source>
        <dbReference type="PIRSR" id="PIRSR000097-3"/>
    </source>
</evidence>
<name>A0A9Q0MT90_9DIPT</name>
<organism evidence="5 6">
    <name type="scientific">Pseudolycoriella hygida</name>
    <dbReference type="NCBI Taxonomy" id="35572"/>
    <lineage>
        <taxon>Eukaryota</taxon>
        <taxon>Metazoa</taxon>
        <taxon>Ecdysozoa</taxon>
        <taxon>Arthropoda</taxon>
        <taxon>Hexapoda</taxon>
        <taxon>Insecta</taxon>
        <taxon>Pterygota</taxon>
        <taxon>Neoptera</taxon>
        <taxon>Endopterygota</taxon>
        <taxon>Diptera</taxon>
        <taxon>Nematocera</taxon>
        <taxon>Sciaroidea</taxon>
        <taxon>Sciaridae</taxon>
        <taxon>Pseudolycoriella</taxon>
    </lineage>
</organism>
<dbReference type="InterPro" id="IPR023210">
    <property type="entry name" value="NADP_OxRdtase_dom"/>
</dbReference>
<dbReference type="GO" id="GO:0016491">
    <property type="term" value="F:oxidoreductase activity"/>
    <property type="evidence" value="ECO:0007669"/>
    <property type="project" value="InterPro"/>
</dbReference>
<feature type="binding site" evidence="2">
    <location>
        <position position="106"/>
    </location>
    <ligand>
        <name>substrate</name>
    </ligand>
</feature>
<evidence type="ECO:0000256" key="1">
    <source>
        <dbReference type="PIRSR" id="PIRSR000097-1"/>
    </source>
</evidence>
<feature type="domain" description="NADP-dependent oxidoreductase" evidence="4">
    <location>
        <begin position="8"/>
        <end position="285"/>
    </location>
</feature>
<dbReference type="InterPro" id="IPR020471">
    <property type="entry name" value="AKR"/>
</dbReference>
<protein>
    <submittedName>
        <fullName evidence="5">Aldo-keto reductase family 1 member B1</fullName>
    </submittedName>
</protein>
<gene>
    <name evidence="5" type="primary">Akr1b1</name>
    <name evidence="5" type="ORF">Bhyg_15283</name>
</gene>
<dbReference type="InterPro" id="IPR036812">
    <property type="entry name" value="NAD(P)_OxRdtase_dom_sf"/>
</dbReference>
<dbReference type="Pfam" id="PF00248">
    <property type="entry name" value="Aldo_ket_red"/>
    <property type="match status" value="1"/>
</dbReference>
<accession>A0A9Q0MT90</accession>
<dbReference type="AlphaFoldDB" id="A0A9Q0MT90"/>
<feature type="active site" description="Proton donor" evidence="1">
    <location>
        <position position="44"/>
    </location>
</feature>
<sequence>MELLIPNIGFGTTSTDQERYGQVATAVNVAIDMGYRYFETSKMYGNEIEIGLAFAKKMEEKVVKRNDLIIANKFWCTYDDSTIIENSCRQSLEKLKLNYFDIFFLHIPSRCIFKGEEQLFPLYSEPSNEMRDIDYVKAWKTLEHLVEIGLTRTIGVANCTENQLQRVLNEATTPPKIVYIECCPGLHQKKLITYCKRQNILVSAYCPLNRPDFQAFAESYNNHIGILEICQKYKKTSSQLILRYLYQLGTIPIPKSITPSRMGQYINIFDFELTDKEMNLIDSFYIDERSIDLEQGLNQQFPLKRKKIPISSKCKF</sequence>
<dbReference type="PANTHER" id="PTHR11732">
    <property type="entry name" value="ALDO/KETO REDUCTASE"/>
    <property type="match status" value="1"/>
</dbReference>
<evidence type="ECO:0000313" key="6">
    <source>
        <dbReference type="Proteomes" id="UP001151699"/>
    </source>
</evidence>
<reference evidence="5" key="1">
    <citation type="submission" date="2022-07" db="EMBL/GenBank/DDBJ databases">
        <authorList>
            <person name="Trinca V."/>
            <person name="Uliana J.V.C."/>
            <person name="Torres T.T."/>
            <person name="Ward R.J."/>
            <person name="Monesi N."/>
        </authorList>
    </citation>
    <scope>NUCLEOTIDE SEQUENCE</scope>
    <source>
        <strain evidence="5">HSMRA1968</strain>
        <tissue evidence="5">Whole embryos</tissue>
    </source>
</reference>
<dbReference type="EMBL" id="WJQU01000004">
    <property type="protein sequence ID" value="KAJ6636690.1"/>
    <property type="molecule type" value="Genomic_DNA"/>
</dbReference>
<feature type="site" description="Lowers pKa of active site Tyr" evidence="3">
    <location>
        <position position="73"/>
    </location>
</feature>
<evidence type="ECO:0000259" key="4">
    <source>
        <dbReference type="Pfam" id="PF00248"/>
    </source>
</evidence>
<dbReference type="PIRSF" id="PIRSF000097">
    <property type="entry name" value="AKR"/>
    <property type="match status" value="1"/>
</dbReference>
<dbReference type="OrthoDB" id="416253at2759"/>
<dbReference type="Proteomes" id="UP001151699">
    <property type="component" value="Chromosome C"/>
</dbReference>
<dbReference type="Gene3D" id="3.20.20.100">
    <property type="entry name" value="NADP-dependent oxidoreductase domain"/>
    <property type="match status" value="1"/>
</dbReference>